<reference evidence="3" key="1">
    <citation type="submission" date="2011-07" db="EMBL/GenBank/DDBJ databases">
        <authorList>
            <consortium name="Caenorhabditis brenneri Sequencing and Analysis Consortium"/>
            <person name="Wilson R.K."/>
        </authorList>
    </citation>
    <scope>NUCLEOTIDE SEQUENCE [LARGE SCALE GENOMIC DNA]</scope>
    <source>
        <strain evidence="3">PB2801</strain>
    </source>
</reference>
<protein>
    <recommendedName>
        <fullName evidence="1">DUF38 domain-containing protein</fullName>
    </recommendedName>
</protein>
<dbReference type="HOGENOM" id="CLU_1042902_0_0_1"/>
<keyword evidence="3" id="KW-1185">Reference proteome</keyword>
<evidence type="ECO:0000313" key="2">
    <source>
        <dbReference type="EMBL" id="EGT47589.1"/>
    </source>
</evidence>
<evidence type="ECO:0000313" key="3">
    <source>
        <dbReference type="Proteomes" id="UP000008068"/>
    </source>
</evidence>
<sequence>MLTRKRQKYREPRNDYKKRIQSFYKNVTAELVKFFKFKSLTVTRLCLHRECLESRDRPNTFTTLRMHRAIIDALLESLRIVHGVNNERMHVEHLCMNSVALFNDIMPILEVDWLGRIFLLECDNRRWDTFLGTHPITQTDQWKSSYWFFSSMAVKIERSLANFSHFGYCNMDIAYELIDLDLEELKADLFRNPDLCHFRIRGDDDLTPNERDQINQRLGTQTGVWTEFIYPENANLKLWIRVFRGTVWFKGPRHSEKVGMDEANEPD</sequence>
<dbReference type="AlphaFoldDB" id="G0MY62"/>
<dbReference type="EMBL" id="GL379820">
    <property type="protein sequence ID" value="EGT47589.1"/>
    <property type="molecule type" value="Genomic_DNA"/>
</dbReference>
<dbReference type="Pfam" id="PF01827">
    <property type="entry name" value="FTH"/>
    <property type="match status" value="1"/>
</dbReference>
<proteinExistence type="predicted"/>
<evidence type="ECO:0000259" key="1">
    <source>
        <dbReference type="Pfam" id="PF01827"/>
    </source>
</evidence>
<dbReference type="Proteomes" id="UP000008068">
    <property type="component" value="Unassembled WGS sequence"/>
</dbReference>
<feature type="domain" description="DUF38" evidence="1">
    <location>
        <begin position="76"/>
        <end position="204"/>
    </location>
</feature>
<dbReference type="InParanoid" id="G0MY62"/>
<dbReference type="InterPro" id="IPR002900">
    <property type="entry name" value="DUF38/FTH_CAE_spp"/>
</dbReference>
<accession>G0MY62</accession>
<name>G0MY62_CAEBE</name>
<gene>
    <name evidence="2" type="ORF">CAEBREN_24104</name>
</gene>
<organism evidence="3">
    <name type="scientific">Caenorhabditis brenneri</name>
    <name type="common">Nematode worm</name>
    <dbReference type="NCBI Taxonomy" id="135651"/>
    <lineage>
        <taxon>Eukaryota</taxon>
        <taxon>Metazoa</taxon>
        <taxon>Ecdysozoa</taxon>
        <taxon>Nematoda</taxon>
        <taxon>Chromadorea</taxon>
        <taxon>Rhabditida</taxon>
        <taxon>Rhabditina</taxon>
        <taxon>Rhabditomorpha</taxon>
        <taxon>Rhabditoidea</taxon>
        <taxon>Rhabditidae</taxon>
        <taxon>Peloderinae</taxon>
        <taxon>Caenorhabditis</taxon>
    </lineage>
</organism>